<dbReference type="OrthoDB" id="194358at2759"/>
<protein>
    <submittedName>
        <fullName evidence="5">Uncharacterized protein</fullName>
    </submittedName>
</protein>
<organism evidence="5 6">
    <name type="scientific">Peltaster fructicola</name>
    <dbReference type="NCBI Taxonomy" id="286661"/>
    <lineage>
        <taxon>Eukaryota</taxon>
        <taxon>Fungi</taxon>
        <taxon>Dikarya</taxon>
        <taxon>Ascomycota</taxon>
        <taxon>Pezizomycotina</taxon>
        <taxon>Dothideomycetes</taxon>
        <taxon>Dothideomycetes incertae sedis</taxon>
        <taxon>Peltaster</taxon>
    </lineage>
</organism>
<dbReference type="GO" id="GO:0003824">
    <property type="term" value="F:catalytic activity"/>
    <property type="evidence" value="ECO:0007669"/>
    <property type="project" value="InterPro"/>
</dbReference>
<evidence type="ECO:0000313" key="5">
    <source>
        <dbReference type="EMBL" id="QIX01363.1"/>
    </source>
</evidence>
<dbReference type="SUPFAM" id="SSF52540">
    <property type="entry name" value="P-loop containing nucleoside triphosphate hydrolases"/>
    <property type="match status" value="1"/>
</dbReference>
<dbReference type="Gene3D" id="3.40.50.300">
    <property type="entry name" value="P-loop containing nucleotide triphosphate hydrolases"/>
    <property type="match status" value="1"/>
</dbReference>
<dbReference type="PROSITE" id="PS50088">
    <property type="entry name" value="ANK_REPEAT"/>
    <property type="match status" value="3"/>
</dbReference>
<keyword evidence="6" id="KW-1185">Reference proteome</keyword>
<dbReference type="CDD" id="cd09008">
    <property type="entry name" value="MTAN"/>
    <property type="match status" value="1"/>
</dbReference>
<evidence type="ECO:0000259" key="3">
    <source>
        <dbReference type="Pfam" id="PF01048"/>
    </source>
</evidence>
<dbReference type="SMART" id="SM00248">
    <property type="entry name" value="ANK"/>
    <property type="match status" value="5"/>
</dbReference>
<accession>A0A6H0Y2X7</accession>
<feature type="repeat" description="ANK" evidence="2">
    <location>
        <begin position="975"/>
        <end position="1007"/>
    </location>
</feature>
<evidence type="ECO:0000259" key="4">
    <source>
        <dbReference type="Pfam" id="PF24883"/>
    </source>
</evidence>
<keyword evidence="2" id="KW-0040">ANK repeat</keyword>
<dbReference type="PANTHER" id="PTHR46082:SF11">
    <property type="entry name" value="AAA+ ATPASE DOMAIN-CONTAINING PROTEIN-RELATED"/>
    <property type="match status" value="1"/>
</dbReference>
<dbReference type="InterPro" id="IPR056884">
    <property type="entry name" value="NPHP3-like_N"/>
</dbReference>
<dbReference type="Gene3D" id="1.25.40.20">
    <property type="entry name" value="Ankyrin repeat-containing domain"/>
    <property type="match status" value="1"/>
</dbReference>
<dbReference type="InterPro" id="IPR002110">
    <property type="entry name" value="Ankyrin_rpt"/>
</dbReference>
<evidence type="ECO:0000313" key="6">
    <source>
        <dbReference type="Proteomes" id="UP000503462"/>
    </source>
</evidence>
<feature type="repeat" description="ANK" evidence="2">
    <location>
        <begin position="942"/>
        <end position="974"/>
    </location>
</feature>
<dbReference type="Pfam" id="PF24883">
    <property type="entry name" value="NPHP3_N"/>
    <property type="match status" value="1"/>
</dbReference>
<dbReference type="PROSITE" id="PS50297">
    <property type="entry name" value="ANK_REP_REGION"/>
    <property type="match status" value="3"/>
</dbReference>
<keyword evidence="1" id="KW-0677">Repeat</keyword>
<dbReference type="Pfam" id="PF01048">
    <property type="entry name" value="PNP_UDP_1"/>
    <property type="match status" value="1"/>
</dbReference>
<dbReference type="AlphaFoldDB" id="A0A6H0Y2X7"/>
<dbReference type="Pfam" id="PF12796">
    <property type="entry name" value="Ank_2"/>
    <property type="match status" value="1"/>
</dbReference>
<feature type="repeat" description="ANK" evidence="2">
    <location>
        <begin position="864"/>
        <end position="897"/>
    </location>
</feature>
<reference evidence="5 6" key="1">
    <citation type="journal article" date="2016" name="Sci. Rep.">
        <title>Peltaster fructicola genome reveals evolution from an invasive phytopathogen to an ectophytic parasite.</title>
        <authorList>
            <person name="Xu C."/>
            <person name="Chen H."/>
            <person name="Gleason M.L."/>
            <person name="Xu J.R."/>
            <person name="Liu H."/>
            <person name="Zhang R."/>
            <person name="Sun G."/>
        </authorList>
    </citation>
    <scope>NUCLEOTIDE SEQUENCE [LARGE SCALE GENOMIC DNA]</scope>
    <source>
        <strain evidence="5 6">LNHT1506</strain>
    </source>
</reference>
<feature type="domain" description="Nucleoside phosphorylase" evidence="3">
    <location>
        <begin position="15"/>
        <end position="283"/>
    </location>
</feature>
<dbReference type="SUPFAM" id="SSF53167">
    <property type="entry name" value="Purine and uridine phosphorylases"/>
    <property type="match status" value="1"/>
</dbReference>
<dbReference type="EMBL" id="CP051143">
    <property type="protein sequence ID" value="QIX01363.1"/>
    <property type="molecule type" value="Genomic_DNA"/>
</dbReference>
<sequence>MLCPLQNADMSQQYRVGILCALPIEHAAVLTLLDETHPRIIPLDDDNVYTVGRIASHNVVVTCLPAGVMGKVAASTTAANMKRSFPIEILLMVGIAGGLPPDVRLGDVVVSVPGPHGAVVQYDLMKNLPTGQKIISTLNKPPTALLNAVQALRSHHLVHEDKLQEHLKGFSPRFARPTKDLMFESGYEHPGDTCDDCDYSKLRNRTPRDAPLIHYGTIASGDQVIKYSIQRDRIAQETGAICFEMEAAALMDNHPCLVIRGICDYADSHKSKDWQPFAAAVAAAYAKELLASMPSRSAPTDVPSKGLSDFSKILESLYFPSMGFRRVNIEAAYGNTCRWLFEEERYKAWLTMSSDHFFWIKGKPGAGKSTLMNFAVSHSPKGHSTRISFFFNARGQQLDRSVLGMYRALLHQLISQVSRSWILPAEVSPIEDWSLGHLKTALRLVISNYPRPVQCFVDALDECTVTEAQDMIYFLQDLTRATRLYVCFASRFYPAVTIKNAVGFVLNNKNHEQDIEEYVRGRLDAAHTRQGEDLIHQLLLKANGVFFWAELVVKLLNKELSCGNLHNIQKTLASLPVELHDLLHEIVTKEPDELFISSLQWLLCSNTLLHPQEYHRAVMFTLYELGVANHSDVHVAQLSQLNTQQLRKFVQSSSRGLAEVVGVTLAKSTVQFVHESVPDFLRTGVALKLLTLDSNISNVHEHLKRASMQWLAAHDGLCHRAIEHAIHHANAAASVIAQDGFLKAISLDPVLRLVADRDYPESAILSMLSEPIQDVWGLPILYLRGGGLVDFLVEFNADRLVPTARRIGIALDHTSSRPPLLTAISRFKSNSLGARAYGIFAPNTSMELIEALLVNKADVNEIYEGRTILHSYLYGFPEKDIIRLLLAYGADVNMKDFLGCSSIWYALHIYRQVKDSEAPEEGLAIVDMLLGAGADINAADLDGNTVLTYACMESREHCVLALLNRGADVNKQNAKGRTALMYACGDRLLSIVTVLLRHGARIDIVDEIGQTARDFSGIIILDTIDAVLDRQRTQAT</sequence>
<dbReference type="SUPFAM" id="SSF48403">
    <property type="entry name" value="Ankyrin repeat"/>
    <property type="match status" value="1"/>
</dbReference>
<name>A0A6H0Y2X7_9PEZI</name>
<dbReference type="PANTHER" id="PTHR46082">
    <property type="entry name" value="ATP/GTP-BINDING PROTEIN-RELATED"/>
    <property type="match status" value="1"/>
</dbReference>
<dbReference type="InterPro" id="IPR035994">
    <property type="entry name" value="Nucleoside_phosphorylase_sf"/>
</dbReference>
<proteinExistence type="predicted"/>
<dbReference type="InterPro" id="IPR036770">
    <property type="entry name" value="Ankyrin_rpt-contain_sf"/>
</dbReference>
<dbReference type="InterPro" id="IPR000845">
    <property type="entry name" value="Nucleoside_phosphorylase_d"/>
</dbReference>
<dbReference type="InterPro" id="IPR027417">
    <property type="entry name" value="P-loop_NTPase"/>
</dbReference>
<dbReference type="Pfam" id="PF00023">
    <property type="entry name" value="Ank"/>
    <property type="match status" value="1"/>
</dbReference>
<dbReference type="InterPro" id="IPR053137">
    <property type="entry name" value="NLR-like"/>
</dbReference>
<evidence type="ECO:0000256" key="1">
    <source>
        <dbReference type="ARBA" id="ARBA00022737"/>
    </source>
</evidence>
<dbReference type="Gene3D" id="3.40.50.1580">
    <property type="entry name" value="Nucleoside phosphorylase domain"/>
    <property type="match status" value="1"/>
</dbReference>
<dbReference type="GO" id="GO:0009116">
    <property type="term" value="P:nucleoside metabolic process"/>
    <property type="evidence" value="ECO:0007669"/>
    <property type="project" value="InterPro"/>
</dbReference>
<dbReference type="Proteomes" id="UP000503462">
    <property type="component" value="Chromosome 5"/>
</dbReference>
<evidence type="ECO:0000256" key="2">
    <source>
        <dbReference type="PROSITE-ProRule" id="PRU00023"/>
    </source>
</evidence>
<feature type="domain" description="Nephrocystin 3-like N-terminal" evidence="4">
    <location>
        <begin position="335"/>
        <end position="491"/>
    </location>
</feature>
<gene>
    <name evidence="5" type="ORF">AMS68_006880</name>
</gene>